<sequence length="272" mass="29956">MPPKKKRTRNARKAELVFLEEPWEGPIHCCETPQPLAENPRHVPTKPIDQNTSAAWVCAQFETTKSLVLKAFQKKHRGPCKPQKQDASHGLPCARGACQRPAACKFPPLTFENSEGCAVCSPDVLNHAGKNVQHSHSRCKNGTVAKSNVQAASSENCEETPSMPVPQPVEPEAFSPPDIGTPEPPVRNRRCTSAWSRTGSCAWQTVGELASGSEPCGRGEAAAVLVTDTPEEEYGVRVTWRQRPHVLRYLRDRGKLSAADILVKRDPELCRR</sequence>
<dbReference type="Proteomes" id="UP000694426">
    <property type="component" value="Unplaced"/>
</dbReference>
<dbReference type="Ensembl" id="ENSABRT00000020822.1">
    <property type="protein sequence ID" value="ENSABRP00000014580.1"/>
    <property type="gene ID" value="ENSABRG00000012867.1"/>
</dbReference>
<organism evidence="1 2">
    <name type="scientific">Anser brachyrhynchus</name>
    <name type="common">Pink-footed goose</name>
    <dbReference type="NCBI Taxonomy" id="132585"/>
    <lineage>
        <taxon>Eukaryota</taxon>
        <taxon>Metazoa</taxon>
        <taxon>Chordata</taxon>
        <taxon>Craniata</taxon>
        <taxon>Vertebrata</taxon>
        <taxon>Euteleostomi</taxon>
        <taxon>Archelosauria</taxon>
        <taxon>Archosauria</taxon>
        <taxon>Dinosauria</taxon>
        <taxon>Saurischia</taxon>
        <taxon>Theropoda</taxon>
        <taxon>Coelurosauria</taxon>
        <taxon>Aves</taxon>
        <taxon>Neognathae</taxon>
        <taxon>Galloanserae</taxon>
        <taxon>Anseriformes</taxon>
        <taxon>Anatidae</taxon>
        <taxon>Anserinae</taxon>
        <taxon>Anser</taxon>
    </lineage>
</organism>
<name>A0A8B9C5F6_9AVES</name>
<dbReference type="GO" id="GO:1990166">
    <property type="term" value="P:protein localization to site of double-strand break"/>
    <property type="evidence" value="ECO:0007669"/>
    <property type="project" value="Ensembl"/>
</dbReference>
<dbReference type="GO" id="GO:0071479">
    <property type="term" value="P:cellular response to ionizing radiation"/>
    <property type="evidence" value="ECO:0007669"/>
    <property type="project" value="Ensembl"/>
</dbReference>
<reference evidence="1" key="1">
    <citation type="submission" date="2025-08" db="UniProtKB">
        <authorList>
            <consortium name="Ensembl"/>
        </authorList>
    </citation>
    <scope>IDENTIFICATION</scope>
</reference>
<dbReference type="GO" id="GO:0035861">
    <property type="term" value="C:site of double-strand break"/>
    <property type="evidence" value="ECO:0007669"/>
    <property type="project" value="Ensembl"/>
</dbReference>
<dbReference type="PANTHER" id="PTHR35541">
    <property type="entry name" value="RAD9, HUS1, RAD1-INTERACTING NUCLEAR ORPHAN PROTEIN 1"/>
    <property type="match status" value="1"/>
</dbReference>
<dbReference type="GO" id="GO:0000725">
    <property type="term" value="P:recombinational repair"/>
    <property type="evidence" value="ECO:0007669"/>
    <property type="project" value="Ensembl"/>
</dbReference>
<gene>
    <name evidence="1" type="primary">RHNO1</name>
</gene>
<evidence type="ECO:0000313" key="1">
    <source>
        <dbReference type="Ensembl" id="ENSABRP00000014580.1"/>
    </source>
</evidence>
<reference evidence="1" key="2">
    <citation type="submission" date="2025-09" db="UniProtKB">
        <authorList>
            <consortium name="Ensembl"/>
        </authorList>
    </citation>
    <scope>IDENTIFICATION</scope>
</reference>
<dbReference type="InterPro" id="IPR029293">
    <property type="entry name" value="RHNO1"/>
</dbReference>
<keyword evidence="2" id="KW-1185">Reference proteome</keyword>
<dbReference type="GO" id="GO:0000785">
    <property type="term" value="C:chromatin"/>
    <property type="evidence" value="ECO:0007669"/>
    <property type="project" value="Ensembl"/>
</dbReference>
<dbReference type="GO" id="GO:0140463">
    <property type="term" value="F:chromatin-protein adaptor activity"/>
    <property type="evidence" value="ECO:0007669"/>
    <property type="project" value="Ensembl"/>
</dbReference>
<evidence type="ECO:0000313" key="2">
    <source>
        <dbReference type="Proteomes" id="UP000694426"/>
    </source>
</evidence>
<dbReference type="GO" id="GO:0070318">
    <property type="term" value="P:positive regulation of G0 to G1 transition"/>
    <property type="evidence" value="ECO:0007669"/>
    <property type="project" value="Ensembl"/>
</dbReference>
<proteinExistence type="predicted"/>
<dbReference type="GO" id="GO:0034644">
    <property type="term" value="P:cellular response to UV"/>
    <property type="evidence" value="ECO:0007669"/>
    <property type="project" value="Ensembl"/>
</dbReference>
<dbReference type="GO" id="GO:0097681">
    <property type="term" value="P:double-strand break repair via alternative nonhomologous end joining"/>
    <property type="evidence" value="ECO:0007669"/>
    <property type="project" value="Ensembl"/>
</dbReference>
<protein>
    <submittedName>
        <fullName evidence="1">RAD9-HUS1-RAD1 interacting nuclear orphan 1</fullName>
    </submittedName>
</protein>
<dbReference type="AlphaFoldDB" id="A0A8B9C5F6"/>
<dbReference type="PANTHER" id="PTHR35541:SF1">
    <property type="entry name" value="RAD9, HUS1, RAD1-INTERACTING NUCLEAR ORPHAN PROTEIN 1"/>
    <property type="match status" value="1"/>
</dbReference>
<dbReference type="GeneTree" id="ENSGT00390000003219"/>
<accession>A0A8B9C5F6</accession>
<dbReference type="GO" id="GO:0005634">
    <property type="term" value="C:nucleus"/>
    <property type="evidence" value="ECO:0007669"/>
    <property type="project" value="Ensembl"/>
</dbReference>
<dbReference type="Pfam" id="PF15319">
    <property type="entry name" value="RHINO"/>
    <property type="match status" value="1"/>
</dbReference>
<dbReference type="GO" id="GO:0000077">
    <property type="term" value="P:DNA damage checkpoint signaling"/>
    <property type="evidence" value="ECO:0007669"/>
    <property type="project" value="Ensembl"/>
</dbReference>